<gene>
    <name evidence="3" type="ORF">DL764_003245</name>
</gene>
<dbReference type="OrthoDB" id="3469225at2759"/>
<evidence type="ECO:0000256" key="1">
    <source>
        <dbReference type="ARBA" id="ARBA00023242"/>
    </source>
</evidence>
<dbReference type="Proteomes" id="UP000293360">
    <property type="component" value="Unassembled WGS sequence"/>
</dbReference>
<dbReference type="PANTHER" id="PTHR37540:SF5">
    <property type="entry name" value="TRANSCRIPTION FACTOR DOMAIN-CONTAINING PROTEIN"/>
    <property type="match status" value="1"/>
</dbReference>
<dbReference type="PANTHER" id="PTHR37540">
    <property type="entry name" value="TRANSCRIPTION FACTOR (ACR-2), PUTATIVE-RELATED-RELATED"/>
    <property type="match status" value="1"/>
</dbReference>
<dbReference type="STRING" id="155417.A0A4V1XBH5"/>
<comment type="caution">
    <text evidence="3">The sequence shown here is derived from an EMBL/GenBank/DDBJ whole genome shotgun (WGS) entry which is preliminary data.</text>
</comment>
<dbReference type="EMBL" id="QJNU01000137">
    <property type="protein sequence ID" value="RYP06269.1"/>
    <property type="molecule type" value="Genomic_DNA"/>
</dbReference>
<accession>A0A4V1XBH5</accession>
<dbReference type="InterPro" id="IPR021858">
    <property type="entry name" value="Fun_TF"/>
</dbReference>
<feature type="region of interest" description="Disordered" evidence="2">
    <location>
        <begin position="206"/>
        <end position="240"/>
    </location>
</feature>
<proteinExistence type="predicted"/>
<protein>
    <submittedName>
        <fullName evidence="3">Uncharacterized protein</fullName>
    </submittedName>
</protein>
<evidence type="ECO:0000313" key="3">
    <source>
        <dbReference type="EMBL" id="RYP06269.1"/>
    </source>
</evidence>
<evidence type="ECO:0000313" key="4">
    <source>
        <dbReference type="Proteomes" id="UP000293360"/>
    </source>
</evidence>
<reference evidence="3 4" key="1">
    <citation type="submission" date="2018-06" db="EMBL/GenBank/DDBJ databases">
        <title>Complete Genomes of Monosporascus.</title>
        <authorList>
            <person name="Robinson A.J."/>
            <person name="Natvig D.O."/>
        </authorList>
    </citation>
    <scope>NUCLEOTIDE SEQUENCE [LARGE SCALE GENOMIC DNA]</scope>
    <source>
        <strain evidence="3 4">CBS 110550</strain>
    </source>
</reference>
<name>A0A4V1XBH5_9PEZI</name>
<dbReference type="AlphaFoldDB" id="A0A4V1XBH5"/>
<feature type="compositionally biased region" description="Basic and acidic residues" evidence="2">
    <location>
        <begin position="206"/>
        <end position="219"/>
    </location>
</feature>
<keyword evidence="4" id="KW-1185">Reference proteome</keyword>
<organism evidence="3 4">
    <name type="scientific">Monosporascus ibericus</name>
    <dbReference type="NCBI Taxonomy" id="155417"/>
    <lineage>
        <taxon>Eukaryota</taxon>
        <taxon>Fungi</taxon>
        <taxon>Dikarya</taxon>
        <taxon>Ascomycota</taxon>
        <taxon>Pezizomycotina</taxon>
        <taxon>Sordariomycetes</taxon>
        <taxon>Xylariomycetidae</taxon>
        <taxon>Xylariales</taxon>
        <taxon>Xylariales incertae sedis</taxon>
        <taxon>Monosporascus</taxon>
    </lineage>
</organism>
<sequence>MLFELAQQFRPVQKRFILLPSSAIAWDEERFFTTEQKYQYDKAYALGNRFTTVIMLKEQVRTADDAVLQRLLGRVRRKKQDKSDPDLLNSSCYRKGTRIPWETRITVITPLNRNRWSLNLEGTGAFQKQRGEMMHIFISEHKWKDGEPSKKKAVKILIQGDDSGIPVPAVLMHTLRNGTPIAFRERDFVGNRVHSGIVVAQERLEKQSEATMRENDKRHGGGKRVPPGTRNKQQIGDAKDQVTPENNGIIMKLKFKVQTTSLDKQASNRKDQALASRLTFVNVDCPMQIKSEATQRKIRRHVMKDIGRSRRRDAVHSPSTGQSAITVSRSLPHSIPSYWGDVKVCINFQRLFWAMDMVSEGLLALAMADSAHDFRERLDMNLDDTLQQKRQPDQAGSLDAMEQYTESLSLVRKSIVAPESRVNRHVIIGTIICLAVFDMRVRNRERWTMHMKGLDKVVQLGGGVEALDSCPPVRQSLFMRESTYFLLFTMIFFLTICFNSADVLGSLVDDAPPRFQLPRHSCSLPCAKQSDPHRAQRLLASSQIFQLTSSLDETAIVVIDSALNSASQLATLLNHMWNANRMTLDLLIPLCTLAHNVLSLPRMTNYIGPNERKQEAMLRMTPVCAAVELVRISVLALLSNVITTTSGDNLYCAAHRRSHVRQLLMQCESKVWAGWAELKLWVLIIQILMEAGSARLWFMDEIMNIMSCLSLQSWDDLMSCLRQVVWVEKAAIQEVTQLRCDIEARLTGRTRA</sequence>
<dbReference type="Pfam" id="PF11951">
    <property type="entry name" value="Fungal_trans_2"/>
    <property type="match status" value="1"/>
</dbReference>
<evidence type="ECO:0000256" key="2">
    <source>
        <dbReference type="SAM" id="MobiDB-lite"/>
    </source>
</evidence>
<keyword evidence="1" id="KW-0539">Nucleus</keyword>